<accession>A0A8X8IBY0</accession>
<evidence type="ECO:0000259" key="6">
    <source>
        <dbReference type="Pfam" id="PF14905"/>
    </source>
</evidence>
<dbReference type="SUPFAM" id="SSF56935">
    <property type="entry name" value="Porins"/>
    <property type="match status" value="1"/>
</dbReference>
<keyword evidence="3" id="KW-0998">Cell outer membrane</keyword>
<name>A0A8X8IBY0_9BACT</name>
<dbReference type="Proteomes" id="UP000198711">
    <property type="component" value="Unassembled WGS sequence"/>
</dbReference>
<dbReference type="GO" id="GO:0009279">
    <property type="term" value="C:cell outer membrane"/>
    <property type="evidence" value="ECO:0007669"/>
    <property type="project" value="UniProtKB-SubCell"/>
</dbReference>
<dbReference type="EMBL" id="FNNO01000006">
    <property type="protein sequence ID" value="SDW81534.1"/>
    <property type="molecule type" value="Genomic_DNA"/>
</dbReference>
<comment type="subcellular location">
    <subcellularLocation>
        <location evidence="1">Cell outer membrane</location>
    </subcellularLocation>
</comment>
<dbReference type="Gene3D" id="2.40.170.20">
    <property type="entry name" value="TonB-dependent receptor, beta-barrel domain"/>
    <property type="match status" value="1"/>
</dbReference>
<evidence type="ECO:0000313" key="8">
    <source>
        <dbReference type="Proteomes" id="UP000198711"/>
    </source>
</evidence>
<dbReference type="InterPro" id="IPR037066">
    <property type="entry name" value="Plug_dom_sf"/>
</dbReference>
<dbReference type="InterPro" id="IPR036942">
    <property type="entry name" value="Beta-barrel_TonB_sf"/>
</dbReference>
<evidence type="ECO:0000256" key="4">
    <source>
        <dbReference type="SAM" id="SignalP"/>
    </source>
</evidence>
<keyword evidence="8" id="KW-1185">Reference proteome</keyword>
<keyword evidence="7" id="KW-0675">Receptor</keyword>
<evidence type="ECO:0000256" key="1">
    <source>
        <dbReference type="ARBA" id="ARBA00004442"/>
    </source>
</evidence>
<feature type="chain" id="PRO_5036483785" evidence="4">
    <location>
        <begin position="22"/>
        <end position="810"/>
    </location>
</feature>
<dbReference type="Pfam" id="PF14905">
    <property type="entry name" value="OMP_b-brl_3"/>
    <property type="match status" value="1"/>
</dbReference>
<sequence>MRRLISMTVWGLLMTTTQISAQNKSTVDGNVKDNNGKALESVTVSLLKAKDSTLVKTDITDANGQFELSASAGGKFLLSYTIVGYDKKFSDHFELQAGQSFHAGAVSLNAAPKKLQDVTVTSRKPMIEVKADKTIFNVENSINATGSNALELLQKSPGMQVDNNDNISMKGKTGVKVYVDGKMMQLNSKDLAAYLRSINSNDIEAIEMISNPSAKYDASGNAGIINIRLKKNKKFGTNGSMTAGFEQGVTPKGNGSVNLNYRDKKVNLFSNVSGNIGRYENDMNLYRIQRDTLYDQHAVNYNNNKSINIKTGADFFLDSRNTIGGLITTNFSTNDWTSTSNTDISYYPTNAYQKTLKAFNTIPGNRSNIDANLNYRYADTSGKEINFDGDYGQFRGRGNSYQPNYYQDMNGNILSQVINRNYTPTNIDIYTAKVDIEMPKWKGKLGFGAKFSYVKTDNTFDFFTDANGSPVKVLSRSNSFSYKENVNAAYVNYQRQFNPKWSLQAGLRAEQTNSEGILTRADGLVQDDNNVKRNYFDLFPSAALTWTVDKKNTLNLTYSRRIDRPTYQDLNPFENKLDELTYEKGNAFLRPQYTDNVELSHTFMYMITTSVGYSHVKDYSTMTTDTVKNATFVQQKNLATQQILTFSIGSPLPIKKWWNGYANFWYNYQMFKGMIGNNELKTSIPLFGAYMQHSFTLGNDYTAEASGWFNGPSIWGATWKTNAQGALDLGIQKMFLQKKATIKLSATDIFHTASPWRAHSVFGGLNINGSGSWESQTFRVNFTYRFGSSQVKDARQRQTGLESESKRIKG</sequence>
<dbReference type="RefSeq" id="WP_257574815.1">
    <property type="nucleotide sequence ID" value="NZ_FNNO01000006.1"/>
</dbReference>
<keyword evidence="4" id="KW-0732">Signal</keyword>
<evidence type="ECO:0000256" key="3">
    <source>
        <dbReference type="ARBA" id="ARBA00023237"/>
    </source>
</evidence>
<evidence type="ECO:0000259" key="5">
    <source>
        <dbReference type="Pfam" id="PF07715"/>
    </source>
</evidence>
<dbReference type="Pfam" id="PF07715">
    <property type="entry name" value="Plug"/>
    <property type="match status" value="1"/>
</dbReference>
<feature type="domain" description="Outer membrane protein beta-barrel" evidence="6">
    <location>
        <begin position="379"/>
        <end position="784"/>
    </location>
</feature>
<organism evidence="7 8">
    <name type="scientific">Hydrobacter penzbergensis</name>
    <dbReference type="NCBI Taxonomy" id="1235997"/>
    <lineage>
        <taxon>Bacteria</taxon>
        <taxon>Pseudomonadati</taxon>
        <taxon>Bacteroidota</taxon>
        <taxon>Chitinophagia</taxon>
        <taxon>Chitinophagales</taxon>
        <taxon>Chitinophagaceae</taxon>
        <taxon>Hydrobacter</taxon>
    </lineage>
</organism>
<protein>
    <submittedName>
        <fullName evidence="7">Outer membrane receptor proteins, mostly Fe transport</fullName>
    </submittedName>
</protein>
<dbReference type="Gene3D" id="2.170.130.10">
    <property type="entry name" value="TonB-dependent receptor, plug domain"/>
    <property type="match status" value="1"/>
</dbReference>
<dbReference type="InterPro" id="IPR041700">
    <property type="entry name" value="OMP_b-brl_3"/>
</dbReference>
<comment type="caution">
    <text evidence="7">The sequence shown here is derived from an EMBL/GenBank/DDBJ whole genome shotgun (WGS) entry which is preliminary data.</text>
</comment>
<dbReference type="SUPFAM" id="SSF49478">
    <property type="entry name" value="Cna protein B-type domain"/>
    <property type="match status" value="1"/>
</dbReference>
<feature type="signal peptide" evidence="4">
    <location>
        <begin position="1"/>
        <end position="21"/>
    </location>
</feature>
<dbReference type="PANTHER" id="PTHR40980">
    <property type="entry name" value="PLUG DOMAIN-CONTAINING PROTEIN"/>
    <property type="match status" value="1"/>
</dbReference>
<dbReference type="PANTHER" id="PTHR40980:SF4">
    <property type="entry name" value="TONB-DEPENDENT RECEPTOR-LIKE BETA-BARREL DOMAIN-CONTAINING PROTEIN"/>
    <property type="match status" value="1"/>
</dbReference>
<evidence type="ECO:0000313" key="7">
    <source>
        <dbReference type="EMBL" id="SDW81534.1"/>
    </source>
</evidence>
<dbReference type="Pfam" id="PF13620">
    <property type="entry name" value="CarboxypepD_reg"/>
    <property type="match status" value="1"/>
</dbReference>
<gene>
    <name evidence="7" type="ORF">SAMN05444410_10629</name>
</gene>
<feature type="domain" description="TonB-dependent receptor plug" evidence="5">
    <location>
        <begin position="142"/>
        <end position="223"/>
    </location>
</feature>
<proteinExistence type="predicted"/>
<reference evidence="7 8" key="1">
    <citation type="submission" date="2016-10" db="EMBL/GenBank/DDBJ databases">
        <authorList>
            <person name="Varghese N."/>
            <person name="Submissions S."/>
        </authorList>
    </citation>
    <scope>NUCLEOTIDE SEQUENCE [LARGE SCALE GENOMIC DNA]</scope>
    <source>
        <strain evidence="7 8">DSM 25353</strain>
    </source>
</reference>
<dbReference type="InterPro" id="IPR012910">
    <property type="entry name" value="Plug_dom"/>
</dbReference>
<keyword evidence="2" id="KW-0472">Membrane</keyword>
<evidence type="ECO:0000256" key="2">
    <source>
        <dbReference type="ARBA" id="ARBA00023136"/>
    </source>
</evidence>
<dbReference type="AlphaFoldDB" id="A0A8X8IBY0"/>